<dbReference type="RefSeq" id="XP_030377664.1">
    <property type="nucleotide sequence ID" value="XM_030521804.1"/>
</dbReference>
<evidence type="ECO:0000313" key="2">
    <source>
        <dbReference type="RefSeq" id="XP_030377664.1"/>
    </source>
</evidence>
<name>A0A6J2TNN9_DROLE</name>
<evidence type="ECO:0000313" key="1">
    <source>
        <dbReference type="Proteomes" id="UP000504634"/>
    </source>
</evidence>
<keyword evidence="1" id="KW-1185">Reference proteome</keyword>
<dbReference type="GeneID" id="115626429"/>
<protein>
    <submittedName>
        <fullName evidence="2">Uncharacterized protein LOC115626429 isoform X3</fullName>
    </submittedName>
</protein>
<dbReference type="Proteomes" id="UP000504634">
    <property type="component" value="Unplaced"/>
</dbReference>
<sequence>MDTGQAFVLSFFLDEGLEPNLLAEASQLGITKSLLERRADAAQHEDVNGTDFECVTKDIPVPMLRNQDDQFKEQFRMQRSTFQVLLQATGKAVAGSNEPISHVSLPEKLLYTLRLLSGKVSFREVGEIFAIPKSSGYEIFKWVHKWH</sequence>
<dbReference type="AlphaFoldDB" id="A0A6J2TNN9"/>
<reference evidence="2" key="1">
    <citation type="submission" date="2025-08" db="UniProtKB">
        <authorList>
            <consortium name="RefSeq"/>
        </authorList>
    </citation>
    <scope>IDENTIFICATION</scope>
    <source>
        <strain evidence="2">11010-0011.00</strain>
        <tissue evidence="2">Whole body</tissue>
    </source>
</reference>
<accession>A0A6J2TNN9</accession>
<proteinExistence type="predicted"/>
<organism evidence="1 2">
    <name type="scientific">Drosophila lebanonensis</name>
    <name type="common">Fruit fly</name>
    <name type="synonym">Scaptodrosophila lebanonensis</name>
    <dbReference type="NCBI Taxonomy" id="7225"/>
    <lineage>
        <taxon>Eukaryota</taxon>
        <taxon>Metazoa</taxon>
        <taxon>Ecdysozoa</taxon>
        <taxon>Arthropoda</taxon>
        <taxon>Hexapoda</taxon>
        <taxon>Insecta</taxon>
        <taxon>Pterygota</taxon>
        <taxon>Neoptera</taxon>
        <taxon>Endopterygota</taxon>
        <taxon>Diptera</taxon>
        <taxon>Brachycera</taxon>
        <taxon>Muscomorpha</taxon>
        <taxon>Ephydroidea</taxon>
        <taxon>Drosophilidae</taxon>
        <taxon>Scaptodrosophila</taxon>
    </lineage>
</organism>
<gene>
    <name evidence="2" type="primary">LOC115626429</name>
</gene>